<reference evidence="1 2" key="1">
    <citation type="submission" date="2020-11" db="EMBL/GenBank/DDBJ databases">
        <authorList>
            <person name="Kim M.K."/>
        </authorList>
    </citation>
    <scope>NUCLEOTIDE SEQUENCE [LARGE SCALE GENOMIC DNA]</scope>
    <source>
        <strain evidence="1 2">BT439</strain>
    </source>
</reference>
<sequence>MHTPPFFQHTQHVTGLMAKAPEPERYPFHDNDECPIGQEIKQSGNWKYYEPHSIAETRARCAVCITLNRQAAPKGSS</sequence>
<evidence type="ECO:0000313" key="2">
    <source>
        <dbReference type="Proteomes" id="UP000645610"/>
    </source>
</evidence>
<dbReference type="RefSeq" id="WP_196288839.1">
    <property type="nucleotide sequence ID" value="NZ_JADQDP010000009.1"/>
</dbReference>
<name>A0A931FMX4_9BACT</name>
<proteinExistence type="predicted"/>
<comment type="caution">
    <text evidence="1">The sequence shown here is derived from an EMBL/GenBank/DDBJ whole genome shotgun (WGS) entry which is preliminary data.</text>
</comment>
<dbReference type="AlphaFoldDB" id="A0A931FMX4"/>
<accession>A0A931FMX4</accession>
<dbReference type="EMBL" id="JADQDP010000009">
    <property type="protein sequence ID" value="MBF9144480.1"/>
    <property type="molecule type" value="Genomic_DNA"/>
</dbReference>
<organism evidence="1 2">
    <name type="scientific">Hymenobacter properus</name>
    <dbReference type="NCBI Taxonomy" id="2791026"/>
    <lineage>
        <taxon>Bacteria</taxon>
        <taxon>Pseudomonadati</taxon>
        <taxon>Bacteroidota</taxon>
        <taxon>Cytophagia</taxon>
        <taxon>Cytophagales</taxon>
        <taxon>Hymenobacteraceae</taxon>
        <taxon>Hymenobacter</taxon>
    </lineage>
</organism>
<gene>
    <name evidence="1" type="ORF">I2I01_22745</name>
</gene>
<protein>
    <submittedName>
        <fullName evidence="1">Uncharacterized protein</fullName>
    </submittedName>
</protein>
<keyword evidence="2" id="KW-1185">Reference proteome</keyword>
<dbReference type="Proteomes" id="UP000645610">
    <property type="component" value="Unassembled WGS sequence"/>
</dbReference>
<evidence type="ECO:0000313" key="1">
    <source>
        <dbReference type="EMBL" id="MBF9144480.1"/>
    </source>
</evidence>